<feature type="transmembrane region" description="Helical" evidence="1">
    <location>
        <begin position="82"/>
        <end position="105"/>
    </location>
</feature>
<keyword evidence="1" id="KW-1133">Transmembrane helix</keyword>
<gene>
    <name evidence="2" type="ORF">SAMN02745191_0914</name>
</gene>
<dbReference type="STRING" id="118967.SAMN02745191_0914"/>
<feature type="transmembrane region" description="Helical" evidence="1">
    <location>
        <begin position="51"/>
        <end position="70"/>
    </location>
</feature>
<keyword evidence="1" id="KW-0812">Transmembrane</keyword>
<evidence type="ECO:0000313" key="2">
    <source>
        <dbReference type="EMBL" id="SJZ54732.1"/>
    </source>
</evidence>
<proteinExistence type="predicted"/>
<feature type="transmembrane region" description="Helical" evidence="1">
    <location>
        <begin position="12"/>
        <end position="31"/>
    </location>
</feature>
<dbReference type="OrthoDB" id="9789229at2"/>
<sequence>MTIQRKKFAEGYCFEKIFAFFMVGCIIGVVYETILAFVTQHGLLQPHVGLIYGPFNPVYGIGFSLFYILLGKNTESRNGWVTYIYCCLIGGATEYLISYLEQVFLHTQAWNYSHLFLNIQGRTTVPFMLFWGLGGYVLLRWVYPALSKFIEQFPYQLGKKITTFLVVFILFDSIVTFLAVYRQSQRELGVPATNLVAELCDYYFPNDVMDKIFQNVHEVKK</sequence>
<feature type="transmembrane region" description="Helical" evidence="1">
    <location>
        <begin position="164"/>
        <end position="181"/>
    </location>
</feature>
<dbReference type="AlphaFoldDB" id="A0A1T4LJ11"/>
<name>A0A1T4LJ11_9FIRM</name>
<protein>
    <submittedName>
        <fullName evidence="2">Putative ABC-transporter type IV</fullName>
    </submittedName>
</protein>
<evidence type="ECO:0000313" key="3">
    <source>
        <dbReference type="Proteomes" id="UP000243297"/>
    </source>
</evidence>
<accession>A0A1T4LJ11</accession>
<keyword evidence="3" id="KW-1185">Reference proteome</keyword>
<dbReference type="RefSeq" id="WP_078711340.1">
    <property type="nucleotide sequence ID" value="NZ_FUWY01000002.1"/>
</dbReference>
<organism evidence="2 3">
    <name type="scientific">Anaerorhabdus furcosa</name>
    <dbReference type="NCBI Taxonomy" id="118967"/>
    <lineage>
        <taxon>Bacteria</taxon>
        <taxon>Bacillati</taxon>
        <taxon>Bacillota</taxon>
        <taxon>Erysipelotrichia</taxon>
        <taxon>Erysipelotrichales</taxon>
        <taxon>Erysipelotrichaceae</taxon>
        <taxon>Anaerorhabdus</taxon>
    </lineage>
</organism>
<dbReference type="Pfam" id="PF06541">
    <property type="entry name" value="ABC_trans_CmpB"/>
    <property type="match status" value="1"/>
</dbReference>
<dbReference type="EMBL" id="FUWY01000002">
    <property type="protein sequence ID" value="SJZ54732.1"/>
    <property type="molecule type" value="Genomic_DNA"/>
</dbReference>
<feature type="transmembrane region" description="Helical" evidence="1">
    <location>
        <begin position="125"/>
        <end position="143"/>
    </location>
</feature>
<evidence type="ECO:0000256" key="1">
    <source>
        <dbReference type="SAM" id="Phobius"/>
    </source>
</evidence>
<keyword evidence="1" id="KW-0472">Membrane</keyword>
<dbReference type="Proteomes" id="UP000243297">
    <property type="component" value="Unassembled WGS sequence"/>
</dbReference>
<reference evidence="3" key="1">
    <citation type="submission" date="2017-02" db="EMBL/GenBank/DDBJ databases">
        <authorList>
            <person name="Varghese N."/>
            <person name="Submissions S."/>
        </authorList>
    </citation>
    <scope>NUCLEOTIDE SEQUENCE [LARGE SCALE GENOMIC DNA]</scope>
    <source>
        <strain evidence="3">ATCC 25662</strain>
    </source>
</reference>
<dbReference type="InterPro" id="IPR010540">
    <property type="entry name" value="CmpB_TMEM229"/>
</dbReference>